<comment type="caution">
    <text evidence="1">The sequence shown here is derived from an EMBL/GenBank/DDBJ whole genome shotgun (WGS) entry which is preliminary data.</text>
</comment>
<evidence type="ECO:0000313" key="1">
    <source>
        <dbReference type="EMBL" id="GGE50558.1"/>
    </source>
</evidence>
<dbReference type="AlphaFoldDB" id="A0A8J3DYV2"/>
<dbReference type="RefSeq" id="WP_188696456.1">
    <property type="nucleotide sequence ID" value="NZ_BMIR01000018.1"/>
</dbReference>
<gene>
    <name evidence="1" type="ORF">GCM10011391_31680</name>
</gene>
<dbReference type="Proteomes" id="UP000628775">
    <property type="component" value="Unassembled WGS sequence"/>
</dbReference>
<dbReference type="EMBL" id="BMIR01000018">
    <property type="protein sequence ID" value="GGE50558.1"/>
    <property type="molecule type" value="Genomic_DNA"/>
</dbReference>
<dbReference type="PANTHER" id="PTHR38433">
    <property type="match status" value="1"/>
</dbReference>
<evidence type="ECO:0000313" key="2">
    <source>
        <dbReference type="Proteomes" id="UP000628775"/>
    </source>
</evidence>
<reference evidence="1" key="1">
    <citation type="journal article" date="2014" name="Int. J. Syst. Evol. Microbiol.">
        <title>Complete genome sequence of Corynebacterium casei LMG S-19264T (=DSM 44701T), isolated from a smear-ripened cheese.</title>
        <authorList>
            <consortium name="US DOE Joint Genome Institute (JGI-PGF)"/>
            <person name="Walter F."/>
            <person name="Albersmeier A."/>
            <person name="Kalinowski J."/>
            <person name="Ruckert C."/>
        </authorList>
    </citation>
    <scope>NUCLEOTIDE SEQUENCE</scope>
    <source>
        <strain evidence="1">CGMCC 1.15371</strain>
    </source>
</reference>
<proteinExistence type="predicted"/>
<evidence type="ECO:0008006" key="3">
    <source>
        <dbReference type="Google" id="ProtNLM"/>
    </source>
</evidence>
<reference evidence="1" key="2">
    <citation type="submission" date="2020-09" db="EMBL/GenBank/DDBJ databases">
        <authorList>
            <person name="Sun Q."/>
            <person name="Zhou Y."/>
        </authorList>
    </citation>
    <scope>NUCLEOTIDE SEQUENCE</scope>
    <source>
        <strain evidence="1">CGMCC 1.15371</strain>
    </source>
</reference>
<organism evidence="1 2">
    <name type="scientific">Pullulanibacillus camelliae</name>
    <dbReference type="NCBI Taxonomy" id="1707096"/>
    <lineage>
        <taxon>Bacteria</taxon>
        <taxon>Bacillati</taxon>
        <taxon>Bacillota</taxon>
        <taxon>Bacilli</taxon>
        <taxon>Bacillales</taxon>
        <taxon>Sporolactobacillaceae</taxon>
        <taxon>Pullulanibacillus</taxon>
    </lineage>
</organism>
<dbReference type="InterPro" id="IPR012440">
    <property type="entry name" value="DUF1641"/>
</dbReference>
<keyword evidence="2" id="KW-1185">Reference proteome</keyword>
<protein>
    <recommendedName>
        <fullName evidence="3">DUF1641 domain-containing protein</fullName>
    </recommendedName>
</protein>
<dbReference type="Pfam" id="PF07849">
    <property type="entry name" value="DUF1641"/>
    <property type="match status" value="1"/>
</dbReference>
<dbReference type="PANTHER" id="PTHR38433:SF1">
    <property type="entry name" value="DUF1641 DOMAIN-CONTAINING PROTEIN"/>
    <property type="match status" value="1"/>
</dbReference>
<name>A0A8J3DYV2_9BACL</name>
<sequence>MAKAITQIRRVDPTPEELQAQSITKIIGALAENGESIIKMLDIVSQLDQTGILDALDAILKKRVDVAEIMIQQMNQPTMHKIMKNGMNIFKFLGSLNPEQIRMLMDGVGHGIDKATARESDDKKTSLWSLGKAMKKPEVKESLTMMVSILEGMGESLQREKDHVH</sequence>
<accession>A0A8J3DYV2</accession>